<reference evidence="4 7" key="3">
    <citation type="submission" date="2017-05" db="EMBL/GenBank/DDBJ databases">
        <authorList>
            <person name="Song R."/>
            <person name="Chenine A.L."/>
            <person name="Ruprecht R.M."/>
        </authorList>
    </citation>
    <scope>NUCLEOTIDE SEQUENCE [LARGE SCALE GENOMIC DNA]</scope>
    <source>
        <strain evidence="4 7">S567_C10_BS</strain>
    </source>
</reference>
<evidence type="ECO:0000313" key="5">
    <source>
        <dbReference type="EMBL" id="RPM15263.1"/>
    </source>
</evidence>
<comment type="caution">
    <text evidence="2">The sequence shown here is derived from an EMBL/GenBank/DDBJ whole genome shotgun (WGS) entry which is preliminary data.</text>
</comment>
<evidence type="ECO:0000313" key="6">
    <source>
        <dbReference type="Proteomes" id="UP000045039"/>
    </source>
</evidence>
<reference evidence="2" key="2">
    <citation type="submission" date="2015-06" db="EMBL/GenBank/DDBJ databases">
        <authorList>
            <person name="Radhakrishnan R."/>
            <person name="Underwood A."/>
            <person name="Al-Shahib A."/>
        </authorList>
    </citation>
    <scope>NUCLEOTIDE SEQUENCE</scope>
    <source>
        <strain evidence="2">P19_London_7_VIM_2_05_10</strain>
    </source>
</reference>
<feature type="chain" id="PRO_5015027657" evidence="1">
    <location>
        <begin position="24"/>
        <end position="80"/>
    </location>
</feature>
<protein>
    <submittedName>
        <fullName evidence="2">Uncharacterized protein</fullName>
    </submittedName>
</protein>
<feature type="signal peptide" evidence="1">
    <location>
        <begin position="1"/>
        <end position="23"/>
    </location>
</feature>
<accession>A0A1S1C069</accession>
<dbReference type="RefSeq" id="WP_003102660.1">
    <property type="nucleotide sequence ID" value="NZ_AP014839.1"/>
</dbReference>
<dbReference type="EMBL" id="CVVU01000011">
    <property type="protein sequence ID" value="CRN92720.1"/>
    <property type="molecule type" value="Genomic_DNA"/>
</dbReference>
<dbReference type="Proteomes" id="UP000045039">
    <property type="component" value="Unassembled WGS sequence"/>
</dbReference>
<dbReference type="AlphaFoldDB" id="A0A069Q0V5"/>
<proteinExistence type="predicted"/>
<evidence type="ECO:0000313" key="8">
    <source>
        <dbReference type="Proteomes" id="UP000284767"/>
    </source>
</evidence>
<sequence>MKLEITRGLLLVGALAVATAAAAAWHEPAPNVVQMSGGHEYCPTPSALKAERPTRQEVQPNKDILLLMFGLSQGGASLSR</sequence>
<dbReference type="EMBL" id="WXZT01000009">
    <property type="protein sequence ID" value="MZZ13200.1"/>
    <property type="molecule type" value="Genomic_DNA"/>
</dbReference>
<reference evidence="3" key="6">
    <citation type="submission" date="2020-01" db="EMBL/GenBank/DDBJ databases">
        <title>Bacteria Cultured from War Wounds Associated with the Conflict in Eastern Ukraine.</title>
        <authorList>
            <person name="Snesrud E."/>
            <person name="Galac M.R."/>
            <person name="Mc Gann P."/>
            <person name="Valentine K."/>
            <person name="Viacheslav K."/>
        </authorList>
    </citation>
    <scope>NUCLEOTIDE SEQUENCE</scope>
    <source>
        <strain evidence="3">VNMU148</strain>
    </source>
</reference>
<reference evidence="6" key="1">
    <citation type="submission" date="2015-06" db="EMBL/GenBank/DDBJ databases">
        <authorList>
            <person name="Radhakrishnan Rajesh"/>
            <person name="Underwood Anthony"/>
            <person name="Al-Shahib Ali"/>
        </authorList>
    </citation>
    <scope>NUCLEOTIDE SEQUENCE [LARGE SCALE GENOMIC DNA]</scope>
    <source>
        <strain evidence="6">P19_London_7_VIM_2_05_10</strain>
    </source>
</reference>
<organism evidence="2 6">
    <name type="scientific">Pseudomonas aeruginosa</name>
    <dbReference type="NCBI Taxonomy" id="287"/>
    <lineage>
        <taxon>Bacteria</taxon>
        <taxon>Pseudomonadati</taxon>
        <taxon>Pseudomonadota</taxon>
        <taxon>Gammaproteobacteria</taxon>
        <taxon>Pseudomonadales</taxon>
        <taxon>Pseudomonadaceae</taxon>
        <taxon>Pseudomonas</taxon>
    </lineage>
</organism>
<reference evidence="5 8" key="5">
    <citation type="submission" date="2019-01" db="EMBL/GenBank/DDBJ databases">
        <title>The Pseudomonas aeruginosa pan-genome provides new insights on its population structure, horizontal gene transfer and pathogenicity.</title>
        <authorList>
            <person name="Freschi L."/>
            <person name="Vincent A.T."/>
            <person name="Jeukens J."/>
            <person name="Emond-Rheault J.-G."/>
            <person name="Kukavica-Ibrulj I."/>
            <person name="Dupont M.-J."/>
            <person name="Charette S.J."/>
            <person name="Boyle B."/>
            <person name="Levesque R.C."/>
        </authorList>
    </citation>
    <scope>NUCLEOTIDE SEQUENCE [LARGE SCALE GENOMIC DNA]</scope>
    <source>
        <strain evidence="5 8">PA-W36</strain>
    </source>
</reference>
<dbReference type="SMR" id="A0A069Q0V5"/>
<reference evidence="5 8" key="4">
    <citation type="submission" date="2017-08" db="EMBL/GenBank/DDBJ databases">
        <authorList>
            <person name="Feschi L."/>
            <person name="Jeukens J."/>
            <person name="Emond-Rheault J.-G."/>
            <person name="Kukavica-Ibrulj I."/>
            <person name="Boyle B."/>
            <person name="Levesque R.C."/>
        </authorList>
    </citation>
    <scope>NUCLEOTIDE SEQUENCE [LARGE SCALE GENOMIC DNA]</scope>
    <source>
        <strain evidence="5 8">PA-W36</strain>
    </source>
</reference>
<dbReference type="EMBL" id="NFFZ01000011">
    <property type="protein sequence ID" value="OTI59419.1"/>
    <property type="molecule type" value="Genomic_DNA"/>
</dbReference>
<evidence type="ECO:0000313" key="4">
    <source>
        <dbReference type="EMBL" id="OTI59419.1"/>
    </source>
</evidence>
<name>A0A069Q0V5_PSEAI</name>
<dbReference type="Proteomes" id="UP000284767">
    <property type="component" value="Unassembled WGS sequence"/>
</dbReference>
<evidence type="ECO:0000313" key="7">
    <source>
        <dbReference type="Proteomes" id="UP000194857"/>
    </source>
</evidence>
<dbReference type="eggNOG" id="ENOG5031GX2">
    <property type="taxonomic scope" value="Bacteria"/>
</dbReference>
<gene>
    <name evidence="4" type="ORF">CAZ10_21445</name>
    <name evidence="3" type="ORF">GUL26_13165</name>
    <name evidence="5" type="ORF">IPC1295_15750</name>
    <name evidence="2" type="ORF">PAERUG_P19_London_7_VIM_2_05_10_00288</name>
</gene>
<dbReference type="Proteomes" id="UP000194857">
    <property type="component" value="Unassembled WGS sequence"/>
</dbReference>
<dbReference type="EMBL" id="NSNE01000008">
    <property type="protein sequence ID" value="RPM15263.1"/>
    <property type="molecule type" value="Genomic_DNA"/>
</dbReference>
<dbReference type="OMA" id="EMADQCA"/>
<evidence type="ECO:0000256" key="1">
    <source>
        <dbReference type="SAM" id="SignalP"/>
    </source>
</evidence>
<accession>A0A069Q0V5</accession>
<keyword evidence="1" id="KW-0732">Signal</keyword>
<evidence type="ECO:0000313" key="2">
    <source>
        <dbReference type="EMBL" id="CRN92720.1"/>
    </source>
</evidence>
<evidence type="ECO:0000313" key="3">
    <source>
        <dbReference type="EMBL" id="MZZ13200.1"/>
    </source>
</evidence>
<dbReference type="Proteomes" id="UP000644192">
    <property type="component" value="Unassembled WGS sequence"/>
</dbReference>